<dbReference type="SUPFAM" id="SSF52518">
    <property type="entry name" value="Thiamin diphosphate-binding fold (THDP-binding)"/>
    <property type="match status" value="2"/>
</dbReference>
<feature type="binding site" evidence="8">
    <location>
        <position position="873"/>
    </location>
    <ligand>
        <name>[4Fe-4S] cluster</name>
        <dbReference type="ChEBI" id="CHEBI:49883"/>
        <label>3</label>
    </ligand>
</feature>
<dbReference type="CDD" id="cd07034">
    <property type="entry name" value="TPP_PYR_PFOR_IOR-alpha_like"/>
    <property type="match status" value="1"/>
</dbReference>
<evidence type="ECO:0000256" key="4">
    <source>
        <dbReference type="ARBA" id="ARBA00022982"/>
    </source>
</evidence>
<dbReference type="PANTHER" id="PTHR32154">
    <property type="entry name" value="PYRUVATE-FLAVODOXIN OXIDOREDUCTASE-RELATED"/>
    <property type="match status" value="1"/>
</dbReference>
<feature type="binding site" evidence="8">
    <location>
        <position position="723"/>
    </location>
    <ligand>
        <name>[4Fe-4S] cluster</name>
        <dbReference type="ChEBI" id="CHEBI:49883"/>
        <label>1</label>
    </ligand>
</feature>
<dbReference type="InterPro" id="IPR019752">
    <property type="entry name" value="Pyrv/ketoisovalerate_OxRed_cat"/>
</dbReference>
<dbReference type="InterPro" id="IPR017900">
    <property type="entry name" value="4Fe4S_Fe_S_CS"/>
</dbReference>
<dbReference type="Pfam" id="PF01558">
    <property type="entry name" value="POR"/>
    <property type="match status" value="1"/>
</dbReference>
<evidence type="ECO:0000256" key="8">
    <source>
        <dbReference type="PIRSR" id="PIRSR000159-50"/>
    </source>
</evidence>
<dbReference type="InterPro" id="IPR002880">
    <property type="entry name" value="Pyrv_Fd/Flavodoxin_OxRdtase_N"/>
</dbReference>
<reference evidence="10" key="1">
    <citation type="journal article" date="2016" name="Mol. Biol. Evol.">
        <title>Novel hydrogenosomes in the microaerophilic jakobid Stygiella incarcerata.</title>
        <authorList>
            <person name="Leger M.M."/>
            <person name="Eme L."/>
            <person name="Hug L.A."/>
            <person name="Roger A.J."/>
        </authorList>
    </citation>
    <scope>NUCLEOTIDE SEQUENCE</scope>
</reference>
<dbReference type="NCBIfam" id="TIGR02176">
    <property type="entry name" value="pyruv_ox_red"/>
    <property type="match status" value="1"/>
</dbReference>
<dbReference type="PIRSF" id="PIRSF000159">
    <property type="entry name" value="NifJ"/>
    <property type="match status" value="1"/>
</dbReference>
<name>A0A192ZIG8_9EUKA</name>
<dbReference type="InterPro" id="IPR017896">
    <property type="entry name" value="4Fe4S_Fe-S-bd"/>
</dbReference>
<dbReference type="EMBL" id="KT984513">
    <property type="protein sequence ID" value="ANM86733.1"/>
    <property type="molecule type" value="mRNA"/>
</dbReference>
<feature type="binding site" evidence="8">
    <location>
        <position position="789"/>
    </location>
    <ligand>
        <name>[4Fe-4S] cluster</name>
        <dbReference type="ChEBI" id="CHEBI:49883"/>
        <label>1</label>
    </ligand>
</feature>
<dbReference type="EMBL" id="KU169144">
    <property type="protein sequence ID" value="ANM86889.1"/>
    <property type="molecule type" value="Genomic_DNA"/>
</dbReference>
<feature type="binding site" evidence="8">
    <location>
        <position position="730"/>
    </location>
    <ligand>
        <name>[4Fe-4S] cluster</name>
        <dbReference type="ChEBI" id="CHEBI:49883"/>
        <label>2</label>
    </ligand>
</feature>
<dbReference type="Gene3D" id="3.40.50.920">
    <property type="match status" value="1"/>
</dbReference>
<dbReference type="GO" id="GO:0006979">
    <property type="term" value="P:response to oxidative stress"/>
    <property type="evidence" value="ECO:0007669"/>
    <property type="project" value="TreeGrafter"/>
</dbReference>
<dbReference type="InterPro" id="IPR029061">
    <property type="entry name" value="THDP-binding"/>
</dbReference>
<dbReference type="Gene3D" id="3.40.920.10">
    <property type="entry name" value="Pyruvate-ferredoxin oxidoreductase, PFOR, domain III"/>
    <property type="match status" value="1"/>
</dbReference>
<keyword evidence="10" id="KW-0670">Pyruvate</keyword>
<comment type="cofactor">
    <cofactor evidence="8">
        <name>[4Fe-4S] cluster</name>
        <dbReference type="ChEBI" id="CHEBI:49883"/>
    </cofactor>
    <text evidence="8">Binds 3 [4Fe-4S] clusters per subunit.</text>
</comment>
<dbReference type="Gene3D" id="3.40.50.970">
    <property type="match status" value="2"/>
</dbReference>
<dbReference type="AlphaFoldDB" id="A0A192ZIG8"/>
<dbReference type="InterPro" id="IPR011895">
    <property type="entry name" value="Pyrv_flavodox_OxRed"/>
</dbReference>
<evidence type="ECO:0000256" key="5">
    <source>
        <dbReference type="ARBA" id="ARBA00023002"/>
    </source>
</evidence>
<feature type="binding site" evidence="8">
    <location>
        <position position="720"/>
    </location>
    <ligand>
        <name>[4Fe-4S] cluster</name>
        <dbReference type="ChEBI" id="CHEBI:49883"/>
        <label>1</label>
    </ligand>
</feature>
<dbReference type="SUPFAM" id="SSF54862">
    <property type="entry name" value="4Fe-4S ferredoxins"/>
    <property type="match status" value="1"/>
</dbReference>
<keyword evidence="3 8" id="KW-0479">Metal-binding</keyword>
<dbReference type="InterPro" id="IPR019456">
    <property type="entry name" value="Pyrv-flavodox_OxRtase_EKR"/>
</dbReference>
<dbReference type="Pfam" id="PF12838">
    <property type="entry name" value="Fer4_7"/>
    <property type="match status" value="1"/>
</dbReference>
<dbReference type="GO" id="GO:0016903">
    <property type="term" value="F:oxidoreductase activity, acting on the aldehyde or oxo group of donors"/>
    <property type="evidence" value="ECO:0007669"/>
    <property type="project" value="InterPro"/>
</dbReference>
<dbReference type="PROSITE" id="PS51379">
    <property type="entry name" value="4FE4S_FER_2"/>
    <property type="match status" value="2"/>
</dbReference>
<evidence type="ECO:0000256" key="1">
    <source>
        <dbReference type="ARBA" id="ARBA00022448"/>
    </source>
</evidence>
<feature type="binding site" evidence="8">
    <location>
        <position position="782"/>
    </location>
    <ligand>
        <name>[4Fe-4S] cluster</name>
        <dbReference type="ChEBI" id="CHEBI:49883"/>
        <label>2</label>
    </ligand>
</feature>
<feature type="binding site" evidence="8">
    <location>
        <position position="845"/>
    </location>
    <ligand>
        <name>[4Fe-4S] cluster</name>
        <dbReference type="ChEBI" id="CHEBI:49883"/>
        <label>3</label>
    </ligand>
</feature>
<keyword evidence="5" id="KW-0560">Oxidoreductase</keyword>
<feature type="binding site" evidence="8">
    <location>
        <position position="726"/>
    </location>
    <ligand>
        <name>[4Fe-4S] cluster</name>
        <dbReference type="ChEBI" id="CHEBI:49883"/>
        <label>1</label>
    </ligand>
</feature>
<dbReference type="Pfam" id="PF01855">
    <property type="entry name" value="POR_N"/>
    <property type="match status" value="1"/>
</dbReference>
<dbReference type="FunFam" id="3.40.50.920:FF:000007">
    <property type="entry name" value="Pyruvate:ferredoxin (Flavodoxin) oxidoreductase"/>
    <property type="match status" value="1"/>
</dbReference>
<feature type="domain" description="4Fe-4S ferredoxin-type" evidence="9">
    <location>
        <begin position="770"/>
        <end position="799"/>
    </location>
</feature>
<dbReference type="FunFam" id="3.40.920.10:FF:000001">
    <property type="entry name" value="Pyruvate:ferredoxin (Flavodoxin) oxidoreductase"/>
    <property type="match status" value="1"/>
</dbReference>
<keyword evidence="4" id="KW-0249">Electron transport</keyword>
<dbReference type="Gene3D" id="3.30.70.20">
    <property type="match status" value="1"/>
</dbReference>
<gene>
    <name evidence="10" type="primary">PFO2</name>
</gene>
<keyword evidence="6 8" id="KW-0408">Iron</keyword>
<dbReference type="InterPro" id="IPR011766">
    <property type="entry name" value="TPP_enzyme_TPP-bd"/>
</dbReference>
<dbReference type="SUPFAM" id="SSF52922">
    <property type="entry name" value="TK C-terminal domain-like"/>
    <property type="match status" value="1"/>
</dbReference>
<dbReference type="InterPro" id="IPR002869">
    <property type="entry name" value="Pyrv_flavodox_OxRed_cen"/>
</dbReference>
<evidence type="ECO:0000256" key="3">
    <source>
        <dbReference type="ARBA" id="ARBA00022723"/>
    </source>
</evidence>
<dbReference type="InterPro" id="IPR009014">
    <property type="entry name" value="Transketo_C/PFOR_II"/>
</dbReference>
<dbReference type="FunFam" id="3.40.50.970:FF:000012">
    <property type="entry name" value="Pyruvate:ferredoxin (Flavodoxin) oxidoreductase"/>
    <property type="match status" value="1"/>
</dbReference>
<feature type="binding site" evidence="8">
    <location>
        <position position="848"/>
    </location>
    <ligand>
        <name>[4Fe-4S] cluster</name>
        <dbReference type="ChEBI" id="CHEBI:49883"/>
        <label>3</label>
    </ligand>
</feature>
<evidence type="ECO:0000313" key="10">
    <source>
        <dbReference type="EMBL" id="ANM86889.1"/>
    </source>
</evidence>
<dbReference type="InterPro" id="IPR033412">
    <property type="entry name" value="PFOR_II"/>
</dbReference>
<dbReference type="InterPro" id="IPR050722">
    <property type="entry name" value="Pyruvate:ferred/Flavod_OxRd"/>
</dbReference>
<keyword evidence="7 8" id="KW-0411">Iron-sulfur</keyword>
<dbReference type="PANTHER" id="PTHR32154:SF0">
    <property type="entry name" value="PYRUVATE-FLAVODOXIN OXIDOREDUCTASE-RELATED"/>
    <property type="match status" value="1"/>
</dbReference>
<dbReference type="Pfam" id="PF02775">
    <property type="entry name" value="TPP_enzyme_C"/>
    <property type="match status" value="1"/>
</dbReference>
<dbReference type="GO" id="GO:0005506">
    <property type="term" value="F:iron ion binding"/>
    <property type="evidence" value="ECO:0007669"/>
    <property type="project" value="InterPro"/>
</dbReference>
<dbReference type="Pfam" id="PF10371">
    <property type="entry name" value="EKR"/>
    <property type="match status" value="1"/>
</dbReference>
<dbReference type="GO" id="GO:0051539">
    <property type="term" value="F:4 iron, 4 sulfur cluster binding"/>
    <property type="evidence" value="ECO:0007669"/>
    <property type="project" value="UniProtKB-KW"/>
</dbReference>
<dbReference type="GO" id="GO:0030976">
    <property type="term" value="F:thiamine pyrophosphate binding"/>
    <property type="evidence" value="ECO:0007669"/>
    <property type="project" value="InterPro"/>
</dbReference>
<feature type="binding site" evidence="8">
    <location>
        <position position="785"/>
    </location>
    <ligand>
        <name>[4Fe-4S] cluster</name>
        <dbReference type="ChEBI" id="CHEBI:49883"/>
        <label>2</label>
    </ligand>
</feature>
<evidence type="ECO:0000256" key="7">
    <source>
        <dbReference type="ARBA" id="ARBA00023014"/>
    </source>
</evidence>
<keyword evidence="2 8" id="KW-0004">4Fe-4S</keyword>
<dbReference type="SUPFAM" id="SSF53323">
    <property type="entry name" value="Pyruvate-ferredoxin oxidoreductase, PFOR, domain III"/>
    <property type="match status" value="1"/>
</dbReference>
<evidence type="ECO:0000256" key="6">
    <source>
        <dbReference type="ARBA" id="ARBA00023004"/>
    </source>
</evidence>
<organism evidence="10">
    <name type="scientific">Stygiella incarcerata</name>
    <dbReference type="NCBI Taxonomy" id="1712417"/>
    <lineage>
        <taxon>Eukaryota</taxon>
        <taxon>Discoba</taxon>
        <taxon>Jakobida</taxon>
        <taxon>Andalucina</taxon>
        <taxon>Stygiellidae</taxon>
        <taxon>Stygiella</taxon>
    </lineage>
</organism>
<sequence length="1209" mass="134308">MALLQTFTGGKSFPAGLSKAIFSRFKRHIAVDGNEAAAYIAYAYSDIGIGYPITPASSAFECFERWANEEKRKNVLGFVPSCQMMQAEGGVAGALHGAIATGALATTFTSSQGLMLMVPILFKLANAKVPGVIHVAARAMIRTVASINNDHSDVMACRTTGFAMLAASSVQEVHDLAIAAHIASIKGGIPFLHFYDGFRTSHEVSKIEQLDLDELKSLFPQKDVLDFRKRTFNPEHPTARGLVVNYDTYFQHHDASNMWFLDMPDVFESVCEDIAKVTGRRYHAFDYFGDPHAEHVLVVMGSAADTAEETVEYLNKSRGEKTGVIKVHLYRPFSAKHFLATLPKSAKKITVIDRTREFGADGEPLYLDVQGVMASRGDFRPVINGIYGISGKDITPTMIISIFDNMKLDQPKRHFTVGINDDVTHTSLPSLPIVDTVPDTTKQCIFWGVGADGTVGANREAISIISNETKLNAQGYFIFEAKKSGGWTFSHLRFGPEKIKSLYAIERAGYIACHNESFVRSQPVVDKIQEGGIFVLNTSAKTIEEIEKLLPNSMKRIIAERHVQFYQIDATEIAENLGMRGRINMIMQSCFFKLSNVVDVNTALKLLKNAIRKNYFKKGQKVVDANIKMVDLALDSLHRVDYPMSWSQLDPTGVDPMDKFGDIDIPVLKECLLPTFVGKGNDLPVSAFLTAQDGVVPTGTSKYEKRGTALEIPAWDSKKCVQCNECTLHCPYSCLQPFLITKEDMKKGPHDFDGIRARKVKNMDVKDLMFRIQISPFDCVGCGVCANVCPEGALSMTSVRKIDMKKTSDQWEYAISLPRHDDEMTDSDLRSVLFKEPLLFAPNACGGCGETPVMKLLTQLFGDRMYLANATGCSIVWAATFPSVAYTTNSRGYGPIWGNSLFEDNAEYGFGMLRSVEQRRKNLAEVVKQALSENVFPSQEVNAALQEWSENLGDPYVTRRTSDVVKKWFEADKNRSTMHPRIEEVYNGLDIMTKPSHWLMGGDGWAYDIGYNGVDHVLADASADVNILVLDNESYANTGFQVSKSTPHATVTKFASFGKRGHKKDLPLMTIQYGHVYVASIALGADPRHALRALIEAESYPGPSLVIAYAPCIGHGLHSGMCEQVDEQRLAVDTGYWNLFRYDPRLVAQGKNPFQLDSKKPTVSLSKFLEREVRFTSLSLKDAELAKQLHLELEKDVMNHWEKLEKLAK</sequence>
<evidence type="ECO:0000256" key="2">
    <source>
        <dbReference type="ARBA" id="ARBA00022485"/>
    </source>
</evidence>
<feature type="binding site" evidence="8">
    <location>
        <position position="779"/>
    </location>
    <ligand>
        <name>[4Fe-4S] cluster</name>
        <dbReference type="ChEBI" id="CHEBI:49883"/>
        <label>2</label>
    </ligand>
</feature>
<dbReference type="PROSITE" id="PS00198">
    <property type="entry name" value="4FE4S_FER_1"/>
    <property type="match status" value="1"/>
</dbReference>
<evidence type="ECO:0000259" key="9">
    <source>
        <dbReference type="PROSITE" id="PS51379"/>
    </source>
</evidence>
<accession>A0A192ZIG8</accession>
<feature type="domain" description="4Fe-4S ferredoxin-type" evidence="9">
    <location>
        <begin position="711"/>
        <end position="740"/>
    </location>
</feature>
<dbReference type="SMART" id="SM00890">
    <property type="entry name" value="EKR"/>
    <property type="match status" value="1"/>
</dbReference>
<dbReference type="Pfam" id="PF17147">
    <property type="entry name" value="PFOR_II"/>
    <property type="match status" value="1"/>
</dbReference>
<protein>
    <submittedName>
        <fullName evidence="10">Pyruvate ferredoxin oxidoreductase 2</fullName>
    </submittedName>
</protein>
<feature type="binding site" evidence="8">
    <location>
        <position position="1112"/>
    </location>
    <ligand>
        <name>[4Fe-4S] cluster</name>
        <dbReference type="ChEBI" id="CHEBI:49883"/>
        <label>3</label>
    </ligand>
</feature>
<dbReference type="GO" id="GO:0022900">
    <property type="term" value="P:electron transport chain"/>
    <property type="evidence" value="ECO:0007669"/>
    <property type="project" value="InterPro"/>
</dbReference>
<proteinExistence type="evidence at transcript level"/>
<keyword evidence="1" id="KW-0813">Transport</keyword>